<dbReference type="Proteomes" id="UP001284537">
    <property type="component" value="Unassembled WGS sequence"/>
</dbReference>
<reference evidence="4 5" key="1">
    <citation type="submission" date="2023-11" db="EMBL/GenBank/DDBJ databases">
        <authorList>
            <person name="Ouyang M.-Y."/>
        </authorList>
    </citation>
    <scope>NUCLEOTIDE SEQUENCE [LARGE SCALE GENOMIC DNA]</scope>
    <source>
        <strain evidence="4 5">OY6</strain>
    </source>
</reference>
<feature type="transmembrane region" description="Helical" evidence="2">
    <location>
        <begin position="221"/>
        <end position="244"/>
    </location>
</feature>
<evidence type="ECO:0000256" key="2">
    <source>
        <dbReference type="SAM" id="Phobius"/>
    </source>
</evidence>
<evidence type="ECO:0000313" key="5">
    <source>
        <dbReference type="Proteomes" id="UP001284537"/>
    </source>
</evidence>
<keyword evidence="2" id="KW-0812">Transmembrane</keyword>
<evidence type="ECO:0000259" key="3">
    <source>
        <dbReference type="Pfam" id="PF03413"/>
    </source>
</evidence>
<proteinExistence type="predicted"/>
<keyword evidence="2" id="KW-0472">Membrane</keyword>
<dbReference type="RefSeq" id="WP_319960703.1">
    <property type="nucleotide sequence ID" value="NZ_JAXARY010000003.1"/>
</dbReference>
<protein>
    <submittedName>
        <fullName evidence="4">PepSY-associated TM helix domain-containing protein</fullName>
    </submittedName>
</protein>
<feature type="transmembrane region" description="Helical" evidence="2">
    <location>
        <begin position="178"/>
        <end position="200"/>
    </location>
</feature>
<comment type="caution">
    <text evidence="4">The sequence shown here is derived from an EMBL/GenBank/DDBJ whole genome shotgun (WGS) entry which is preliminary data.</text>
</comment>
<keyword evidence="5" id="KW-1185">Reference proteome</keyword>
<dbReference type="InterPro" id="IPR025711">
    <property type="entry name" value="PepSY"/>
</dbReference>
<accession>A0ABU4UAR8</accession>
<feature type="region of interest" description="Disordered" evidence="1">
    <location>
        <begin position="410"/>
        <end position="429"/>
    </location>
</feature>
<sequence>MSRSAKPLAPNASASRLTKLKSRRKRWLAVHLYLGLSAGLLLAVVGLTGGILVFYLEMQEILNPELSVVSLPAVEQRHLRSLDDIVAAAENAKPPGSRFFKVYYPRKAEVAYKFLYYIRDESQTNNGDGYYIFVDPYTTQVKGLQLWHPKDRYWGRPLVSFIMQLHWCLLLGKTGGTIVSILGAFSILSVLTGLIVWWPLTGKFRQALTFKRRSGSVRFNFDLHKIVGFYSGIVLIPVLFSGIYMTQPERIDVLVKPFSTITRPNAYNGIPETIDSAPPKAGQQPISLAQVETIVQQSYPAGRLWMLNAPKDRLDVFRVMKRDVAELSRFVGYRDIAVDQYSGEILKVYDSGTGSNADVFYDWQWPLHSGHAFGWPGRILVLLAGLACPVLYITGVVRWLQKRRAKQPLKSLSQKQPPQAAESIYCPRP</sequence>
<dbReference type="Pfam" id="PF03413">
    <property type="entry name" value="PepSY"/>
    <property type="match status" value="1"/>
</dbReference>
<evidence type="ECO:0000313" key="4">
    <source>
        <dbReference type="EMBL" id="MDX8126541.1"/>
    </source>
</evidence>
<feature type="transmembrane region" description="Helical" evidence="2">
    <location>
        <begin position="32"/>
        <end position="56"/>
    </location>
</feature>
<evidence type="ECO:0000256" key="1">
    <source>
        <dbReference type="SAM" id="MobiDB-lite"/>
    </source>
</evidence>
<dbReference type="Pfam" id="PF03929">
    <property type="entry name" value="PepSY_TM"/>
    <property type="match status" value="1"/>
</dbReference>
<organism evidence="4 5">
    <name type="scientific">Methylomonas defluvii</name>
    <dbReference type="NCBI Taxonomy" id="3045149"/>
    <lineage>
        <taxon>Bacteria</taxon>
        <taxon>Pseudomonadati</taxon>
        <taxon>Pseudomonadota</taxon>
        <taxon>Gammaproteobacteria</taxon>
        <taxon>Methylococcales</taxon>
        <taxon>Methylococcaceae</taxon>
        <taxon>Methylomonas</taxon>
    </lineage>
</organism>
<keyword evidence="2" id="KW-1133">Transmembrane helix</keyword>
<dbReference type="EMBL" id="JAXARY010000003">
    <property type="protein sequence ID" value="MDX8126541.1"/>
    <property type="molecule type" value="Genomic_DNA"/>
</dbReference>
<feature type="domain" description="PepSY" evidence="3">
    <location>
        <begin position="81"/>
        <end position="138"/>
    </location>
</feature>
<name>A0ABU4UAR8_9GAMM</name>
<feature type="transmembrane region" description="Helical" evidence="2">
    <location>
        <begin position="379"/>
        <end position="400"/>
    </location>
</feature>
<dbReference type="InterPro" id="IPR005625">
    <property type="entry name" value="PepSY-ass_TM"/>
</dbReference>
<dbReference type="PANTHER" id="PTHR34219">
    <property type="entry name" value="IRON-REGULATED INNER MEMBRANE PROTEIN-RELATED"/>
    <property type="match status" value="1"/>
</dbReference>
<gene>
    <name evidence="4" type="ORF">QLH52_04560</name>
</gene>